<comment type="caution">
    <text evidence="6">Lacks conserved residue(s) required for the propagation of feature annotation.</text>
</comment>
<feature type="domain" description="SAM-dependent MTase RsmB/NOP-type" evidence="7">
    <location>
        <begin position="1"/>
        <end position="121"/>
    </location>
</feature>
<dbReference type="PROSITE" id="PS51686">
    <property type="entry name" value="SAM_MT_RSMB_NOP"/>
    <property type="match status" value="1"/>
</dbReference>
<keyword evidence="9" id="KW-1185">Reference proteome</keyword>
<dbReference type="Pfam" id="PF01189">
    <property type="entry name" value="Methyltr_RsmB-F"/>
    <property type="match status" value="1"/>
</dbReference>
<keyword evidence="5 6" id="KW-0694">RNA-binding</keyword>
<dbReference type="InterPro" id="IPR001678">
    <property type="entry name" value="MeTrfase_RsmB-F_NOP2_dom"/>
</dbReference>
<keyword evidence="3 6" id="KW-0808">Transferase</keyword>
<dbReference type="InterPro" id="IPR029063">
    <property type="entry name" value="SAM-dependent_MTases_sf"/>
</dbReference>
<comment type="caution">
    <text evidence="8">The sequence shown here is derived from an EMBL/GenBank/DDBJ whole genome shotgun (WGS) entry which is preliminary data.</text>
</comment>
<evidence type="ECO:0000313" key="8">
    <source>
        <dbReference type="EMBL" id="RJE16940.1"/>
    </source>
</evidence>
<dbReference type="GO" id="GO:0000470">
    <property type="term" value="P:maturation of LSU-rRNA"/>
    <property type="evidence" value="ECO:0007669"/>
    <property type="project" value="TreeGrafter"/>
</dbReference>
<feature type="binding site" evidence="6">
    <location>
        <position position="53"/>
    </location>
    <ligand>
        <name>S-adenosyl-L-methionine</name>
        <dbReference type="ChEBI" id="CHEBI:59789"/>
    </ligand>
</feature>
<evidence type="ECO:0000256" key="4">
    <source>
        <dbReference type="ARBA" id="ARBA00022691"/>
    </source>
</evidence>
<accession>A0A3A2Z2E5</accession>
<feature type="non-terminal residue" evidence="8">
    <location>
        <position position="1"/>
    </location>
</feature>
<dbReference type="PANTHER" id="PTHR22807:SF30">
    <property type="entry name" value="28S RRNA (CYTOSINE(4447)-C(5))-METHYLTRANSFERASE-RELATED"/>
    <property type="match status" value="1"/>
</dbReference>
<dbReference type="EMBL" id="MVGC01002108">
    <property type="protein sequence ID" value="RJE16940.1"/>
    <property type="molecule type" value="Genomic_DNA"/>
</dbReference>
<feature type="binding site" evidence="6">
    <location>
        <position position="71"/>
    </location>
    <ligand>
        <name>S-adenosyl-L-methionine</name>
        <dbReference type="ChEBI" id="CHEBI:59789"/>
    </ligand>
</feature>
<dbReference type="SUPFAM" id="SSF53335">
    <property type="entry name" value="S-adenosyl-L-methionine-dependent methyltransferases"/>
    <property type="match status" value="1"/>
</dbReference>
<proteinExistence type="inferred from homology"/>
<evidence type="ECO:0000256" key="6">
    <source>
        <dbReference type="PROSITE-ProRule" id="PRU01023"/>
    </source>
</evidence>
<keyword evidence="4 6" id="KW-0949">S-adenosyl-L-methionine</keyword>
<evidence type="ECO:0000256" key="1">
    <source>
        <dbReference type="ARBA" id="ARBA00007494"/>
    </source>
</evidence>
<evidence type="ECO:0000256" key="2">
    <source>
        <dbReference type="ARBA" id="ARBA00022603"/>
    </source>
</evidence>
<name>A0A3A2Z2E5_9EURO</name>
<comment type="similarity">
    <text evidence="1 6">Belongs to the class I-like SAM-binding methyltransferase superfamily. RsmB/NOP family.</text>
</comment>
<dbReference type="InterPro" id="IPR023267">
    <property type="entry name" value="RCMT"/>
</dbReference>
<sequence>YGCRARWKDDLHFGPDAKHRRRVCQRRQSPASQSLIGNIHRLGCKNTIVCNYDAQKAFPKVLGGFDRVLLDAPCSGTGVIGKDPSVKTSKNERDFLALPHLQKQLLLAAIDSTDHASKTGG</sequence>
<dbReference type="GO" id="GO:0009383">
    <property type="term" value="F:rRNA (cytosine-C5-)-methyltransferase activity"/>
    <property type="evidence" value="ECO:0007669"/>
    <property type="project" value="TreeGrafter"/>
</dbReference>
<protein>
    <recommendedName>
        <fullName evidence="7">SAM-dependent MTase RsmB/NOP-type domain-containing protein</fullName>
    </recommendedName>
</protein>
<dbReference type="Gene3D" id="3.40.50.150">
    <property type="entry name" value="Vaccinia Virus protein VP39"/>
    <property type="match status" value="1"/>
</dbReference>
<reference evidence="9" key="1">
    <citation type="submission" date="2017-02" db="EMBL/GenBank/DDBJ databases">
        <authorList>
            <person name="Tafer H."/>
            <person name="Lopandic K."/>
        </authorList>
    </citation>
    <scope>NUCLEOTIDE SEQUENCE [LARGE SCALE GENOMIC DNA]</scope>
    <source>
        <strain evidence="9">CBS 366.77</strain>
    </source>
</reference>
<dbReference type="PANTHER" id="PTHR22807">
    <property type="entry name" value="NOP2 YEAST -RELATED NOL1/NOP2/FMU SUN DOMAIN-CONTAINING"/>
    <property type="match status" value="1"/>
</dbReference>
<evidence type="ECO:0000256" key="5">
    <source>
        <dbReference type="ARBA" id="ARBA00022884"/>
    </source>
</evidence>
<organism evidence="8 9">
    <name type="scientific">Aspergillus sclerotialis</name>
    <dbReference type="NCBI Taxonomy" id="2070753"/>
    <lineage>
        <taxon>Eukaryota</taxon>
        <taxon>Fungi</taxon>
        <taxon>Dikarya</taxon>
        <taxon>Ascomycota</taxon>
        <taxon>Pezizomycotina</taxon>
        <taxon>Eurotiomycetes</taxon>
        <taxon>Eurotiomycetidae</taxon>
        <taxon>Eurotiales</taxon>
        <taxon>Aspergillaceae</taxon>
        <taxon>Aspergillus</taxon>
        <taxon>Aspergillus subgen. Polypaecilum</taxon>
    </lineage>
</organism>
<feature type="non-terminal residue" evidence="8">
    <location>
        <position position="121"/>
    </location>
</feature>
<dbReference type="PROSITE" id="PS01153">
    <property type="entry name" value="NOL1_NOP2_SUN"/>
    <property type="match status" value="1"/>
</dbReference>
<evidence type="ECO:0000313" key="9">
    <source>
        <dbReference type="Proteomes" id="UP000266188"/>
    </source>
</evidence>
<dbReference type="GO" id="GO:0005730">
    <property type="term" value="C:nucleolus"/>
    <property type="evidence" value="ECO:0007669"/>
    <property type="project" value="TreeGrafter"/>
</dbReference>
<dbReference type="OrthoDB" id="427002at2759"/>
<dbReference type="STRING" id="2070753.A0A3A2Z2E5"/>
<dbReference type="InterPro" id="IPR049560">
    <property type="entry name" value="MeTrfase_RsmB-F_NOP2_cat"/>
</dbReference>
<dbReference type="GO" id="GO:0070475">
    <property type="term" value="P:rRNA base methylation"/>
    <property type="evidence" value="ECO:0007669"/>
    <property type="project" value="TreeGrafter"/>
</dbReference>
<dbReference type="InterPro" id="IPR018314">
    <property type="entry name" value="RsmB/NOL1/NOP2-like_CS"/>
</dbReference>
<dbReference type="Proteomes" id="UP000266188">
    <property type="component" value="Unassembled WGS sequence"/>
</dbReference>
<keyword evidence="2 6" id="KW-0489">Methyltransferase</keyword>
<evidence type="ECO:0000259" key="7">
    <source>
        <dbReference type="PROSITE" id="PS51686"/>
    </source>
</evidence>
<dbReference type="GO" id="GO:0003723">
    <property type="term" value="F:RNA binding"/>
    <property type="evidence" value="ECO:0007669"/>
    <property type="project" value="UniProtKB-UniRule"/>
</dbReference>
<dbReference type="AlphaFoldDB" id="A0A3A2Z2E5"/>
<gene>
    <name evidence="8" type="ORF">PHISCL_10723</name>
</gene>
<evidence type="ECO:0000256" key="3">
    <source>
        <dbReference type="ARBA" id="ARBA00022679"/>
    </source>
</evidence>